<dbReference type="PANTHER" id="PTHR36456">
    <property type="entry name" value="UPF0232 PROTEIN SCO3875"/>
    <property type="match status" value="1"/>
</dbReference>
<dbReference type="AlphaFoldDB" id="A0A0G3HFU2"/>
<dbReference type="EMBL" id="CP011546">
    <property type="protein sequence ID" value="AKK10037.1"/>
    <property type="molecule type" value="Genomic_DNA"/>
</dbReference>
<reference evidence="2 3" key="1">
    <citation type="journal article" date="2015" name="Genome Announc.">
        <title>Virulence Factor Genes Detected in the Complete Genome Sequence of Corynebacterium uterequi DSM 45634, Isolated from the Uterus of a Maiden Mare.</title>
        <authorList>
            <person name="Ruckert C."/>
            <person name="Kriete M."/>
            <person name="Jaenicke S."/>
            <person name="Winkler A."/>
            <person name="Tauch A."/>
        </authorList>
    </citation>
    <scope>NUCLEOTIDE SEQUENCE [LARGE SCALE GENOMIC DNA]</scope>
    <source>
        <strain evidence="2 3">DSM 45634</strain>
    </source>
</reference>
<evidence type="ECO:0000256" key="1">
    <source>
        <dbReference type="SAM" id="MobiDB-lite"/>
    </source>
</evidence>
<reference evidence="3" key="2">
    <citation type="submission" date="2015-05" db="EMBL/GenBank/DDBJ databases">
        <title>Complete genome sequence of Corynebacterium uterequi DSM 45634, isolated from the uterus of a maiden mare.</title>
        <authorList>
            <person name="Ruckert C."/>
            <person name="Albersmeier A."/>
            <person name="Winkler A."/>
            <person name="Tauch A."/>
        </authorList>
    </citation>
    <scope>NUCLEOTIDE SEQUENCE [LARGE SCALE GENOMIC DNA]</scope>
    <source>
        <strain evidence="3">DSM 45634</strain>
    </source>
</reference>
<dbReference type="STRING" id="1072256.CUTER_00020"/>
<evidence type="ECO:0000313" key="2">
    <source>
        <dbReference type="EMBL" id="AKK10037.1"/>
    </source>
</evidence>
<feature type="compositionally biased region" description="Low complexity" evidence="1">
    <location>
        <begin position="34"/>
        <end position="66"/>
    </location>
</feature>
<feature type="region of interest" description="Disordered" evidence="1">
    <location>
        <begin position="32"/>
        <end position="70"/>
    </location>
</feature>
<dbReference type="Proteomes" id="UP000035548">
    <property type="component" value="Chromosome"/>
</dbReference>
<dbReference type="InterPro" id="IPR007922">
    <property type="entry name" value="DciA-like"/>
</dbReference>
<gene>
    <name evidence="2" type="ORF">CUTER_00020</name>
</gene>
<keyword evidence="3" id="KW-1185">Reference proteome</keyword>
<dbReference type="RefSeq" id="WP_169747315.1">
    <property type="nucleotide sequence ID" value="NZ_CP011546.1"/>
</dbReference>
<dbReference type="KEGG" id="cut:CUTER_00020"/>
<sequence length="209" mass="23431">MSDEPEPVIDLVDLARHNLETVAKKRGVRLPQQPGGRVVVPRRSVPRPTLAGTTPTGTTPTVPGLDLPEREPVKSRREWMMAGPDGRRRRRPLEVPRFGTVVGREIRNRGWEKELAEGWVSSRWEELVGPQIAAHTRVEMIKEGTVFVTCSSTSWATNLKYMQAKILRTIAEKVGDGLITQLKFYGPKAPSWRKGPLHVKGRGPRDTYG</sequence>
<dbReference type="PATRIC" id="fig|1072256.5.peg.4"/>
<dbReference type="Pfam" id="PF05258">
    <property type="entry name" value="DciA"/>
    <property type="match status" value="1"/>
</dbReference>
<accession>A0A0G3HFU2</accession>
<dbReference type="PANTHER" id="PTHR36456:SF1">
    <property type="entry name" value="UPF0232 PROTEIN SCO3875"/>
    <property type="match status" value="1"/>
</dbReference>
<organism evidence="2 3">
    <name type="scientific">Corynebacterium uterequi</name>
    <dbReference type="NCBI Taxonomy" id="1072256"/>
    <lineage>
        <taxon>Bacteria</taxon>
        <taxon>Bacillati</taxon>
        <taxon>Actinomycetota</taxon>
        <taxon>Actinomycetes</taxon>
        <taxon>Mycobacteriales</taxon>
        <taxon>Corynebacteriaceae</taxon>
        <taxon>Corynebacterium</taxon>
    </lineage>
</organism>
<evidence type="ECO:0000313" key="3">
    <source>
        <dbReference type="Proteomes" id="UP000035548"/>
    </source>
</evidence>
<protein>
    <submittedName>
        <fullName evidence="2">Putative RNA-binding protein containing Zn ribbon</fullName>
    </submittedName>
</protein>
<name>A0A0G3HFU2_9CORY</name>
<proteinExistence type="predicted"/>